<accession>A0A507SHZ8</accession>
<comment type="caution">
    <text evidence="2">The sequence shown here is derived from an EMBL/GenBank/DDBJ whole genome shotgun (WGS) entry which is preliminary data.</text>
</comment>
<evidence type="ECO:0000313" key="2">
    <source>
        <dbReference type="EMBL" id="TQC51489.1"/>
    </source>
</evidence>
<dbReference type="Proteomes" id="UP000320801">
    <property type="component" value="Unassembled WGS sequence"/>
</dbReference>
<feature type="transmembrane region" description="Helical" evidence="1">
    <location>
        <begin position="21"/>
        <end position="42"/>
    </location>
</feature>
<sequence>MIRSGTFKESIKNSNKIVAGSIITFAIGIVIALAGGIVFASFASLFESFAQISIMWYVIANVVDFALILVILLAGPRMKSYILAPLVAISLFLLGFLDLGYVLVRFASEPFKIAGIFFIPAVAMIVIGALAAADKINITKVNILIAIIMPIFLIFVVVSFFVSNRNVIFTIISGFGFLLVILYMFIDWWFIFSFNKYYKSLDDENRTTELAARYSIYFGFKLTFDFVYAITYLASFLRK</sequence>
<feature type="transmembrane region" description="Helical" evidence="1">
    <location>
        <begin position="214"/>
        <end position="237"/>
    </location>
</feature>
<feature type="transmembrane region" description="Helical" evidence="1">
    <location>
        <begin position="143"/>
        <end position="162"/>
    </location>
</feature>
<protein>
    <recommendedName>
        <fullName evidence="4">BAX inhibitor (BI)-1/YccA family protein</fullName>
    </recommendedName>
</protein>
<evidence type="ECO:0008006" key="4">
    <source>
        <dbReference type="Google" id="ProtNLM"/>
    </source>
</evidence>
<dbReference type="NCBIfam" id="NF045951">
    <property type="entry name" value="MAG0110_fam"/>
    <property type="match status" value="1"/>
</dbReference>
<keyword evidence="1" id="KW-1133">Transmembrane helix</keyword>
<dbReference type="RefSeq" id="WP_141483982.1">
    <property type="nucleotide sequence ID" value="NZ_SMDN01000007.1"/>
</dbReference>
<feature type="transmembrane region" description="Helical" evidence="1">
    <location>
        <begin position="54"/>
        <end position="74"/>
    </location>
</feature>
<keyword evidence="3" id="KW-1185">Reference proteome</keyword>
<dbReference type="OrthoDB" id="398036at2"/>
<name>A0A507SHZ8_9BACT</name>
<dbReference type="EMBL" id="SMDN01000007">
    <property type="protein sequence ID" value="TQC51489.1"/>
    <property type="molecule type" value="Genomic_DNA"/>
</dbReference>
<keyword evidence="1" id="KW-0812">Transmembrane</keyword>
<feature type="transmembrane region" description="Helical" evidence="1">
    <location>
        <begin position="81"/>
        <end position="104"/>
    </location>
</feature>
<reference evidence="2 3" key="1">
    <citation type="submission" date="2019-03" db="EMBL/GenBank/DDBJ databases">
        <title>Characterization of a novel Mycoplasma cynos real-time PCR assay.</title>
        <authorList>
            <person name="Tallmadge R.L."/>
            <person name="Mitchell P.K."/>
            <person name="Goodman L."/>
        </authorList>
    </citation>
    <scope>NUCLEOTIDE SEQUENCE [LARGE SCALE GENOMIC DNA]</scope>
    <source>
        <strain evidence="2 3">1642</strain>
    </source>
</reference>
<gene>
    <name evidence="2" type="ORF">E1I18_02275</name>
</gene>
<proteinExistence type="predicted"/>
<feature type="transmembrane region" description="Helical" evidence="1">
    <location>
        <begin position="110"/>
        <end position="131"/>
    </location>
</feature>
<feature type="transmembrane region" description="Helical" evidence="1">
    <location>
        <begin position="168"/>
        <end position="194"/>
    </location>
</feature>
<keyword evidence="1" id="KW-0472">Membrane</keyword>
<organism evidence="2 3">
    <name type="scientific">Mycoplasmopsis mucosicanis</name>
    <dbReference type="NCBI Taxonomy" id="458208"/>
    <lineage>
        <taxon>Bacteria</taxon>
        <taxon>Bacillati</taxon>
        <taxon>Mycoplasmatota</taxon>
        <taxon>Mycoplasmoidales</taxon>
        <taxon>Metamycoplasmataceae</taxon>
        <taxon>Mycoplasmopsis</taxon>
    </lineage>
</organism>
<evidence type="ECO:0000313" key="3">
    <source>
        <dbReference type="Proteomes" id="UP000320801"/>
    </source>
</evidence>
<evidence type="ECO:0000256" key="1">
    <source>
        <dbReference type="SAM" id="Phobius"/>
    </source>
</evidence>
<dbReference type="AlphaFoldDB" id="A0A507SHZ8"/>